<evidence type="ECO:0000256" key="3">
    <source>
        <dbReference type="ARBA" id="ARBA00022483"/>
    </source>
</evidence>
<dbReference type="GO" id="GO:0043161">
    <property type="term" value="P:proteasome-mediated ubiquitin-dependent protein catabolic process"/>
    <property type="evidence" value="ECO:0007669"/>
    <property type="project" value="UniProtKB-ARBA"/>
</dbReference>
<dbReference type="VEuPathDB" id="VectorBase:LDEU002466"/>
<feature type="repeat" description="ANK" evidence="11">
    <location>
        <begin position="93"/>
        <end position="125"/>
    </location>
</feature>
<dbReference type="PRINTS" id="PR01415">
    <property type="entry name" value="ANKYRIN"/>
</dbReference>
<evidence type="ECO:0000313" key="13">
    <source>
        <dbReference type="Proteomes" id="UP000288716"/>
    </source>
</evidence>
<dbReference type="InterPro" id="IPR036770">
    <property type="entry name" value="Ankyrin_rpt-contain_sf"/>
</dbReference>
<keyword evidence="8 11" id="KW-0040">ANK repeat</keyword>
<dbReference type="FunFam" id="1.25.40.20:FF:000264">
    <property type="entry name" value="Fem-1 homolog B"/>
    <property type="match status" value="1"/>
</dbReference>
<dbReference type="Proteomes" id="UP000288716">
    <property type="component" value="Unassembled WGS sequence"/>
</dbReference>
<dbReference type="PANTHER" id="PTHR24193:SF125">
    <property type="entry name" value="PROTEIN FEM-1 HOMOLOG CG6966-LIKE PROTEIN"/>
    <property type="match status" value="1"/>
</dbReference>
<evidence type="ECO:0000256" key="2">
    <source>
        <dbReference type="ARBA" id="ARBA00004906"/>
    </source>
</evidence>
<keyword evidence="7" id="KW-0528">Neurotoxin</keyword>
<reference evidence="12 13" key="1">
    <citation type="journal article" date="2018" name="Gigascience">
        <title>Genomes of trombidid mites reveal novel predicted allergens and laterally-transferred genes associated with secondary metabolism.</title>
        <authorList>
            <person name="Dong X."/>
            <person name="Chaisiri K."/>
            <person name="Xia D."/>
            <person name="Armstrong S.D."/>
            <person name="Fang Y."/>
            <person name="Donnelly M.J."/>
            <person name="Kadowaki T."/>
            <person name="McGarry J.W."/>
            <person name="Darby A.C."/>
            <person name="Makepeace B.L."/>
        </authorList>
    </citation>
    <scope>NUCLEOTIDE SEQUENCE [LARGE SCALE GENOMIC DNA]</scope>
    <source>
        <strain evidence="12">UoL-UT</strain>
    </source>
</reference>
<dbReference type="GO" id="GO:0044218">
    <property type="term" value="C:other organism cell membrane"/>
    <property type="evidence" value="ECO:0007669"/>
    <property type="project" value="UniProtKB-KW"/>
</dbReference>
<dbReference type="GO" id="GO:0006887">
    <property type="term" value="P:exocytosis"/>
    <property type="evidence" value="ECO:0007669"/>
    <property type="project" value="UniProtKB-KW"/>
</dbReference>
<evidence type="ECO:0000256" key="11">
    <source>
        <dbReference type="PROSITE-ProRule" id="PRU00023"/>
    </source>
</evidence>
<dbReference type="STRING" id="299467.A0A443SQ30"/>
<dbReference type="InterPro" id="IPR002110">
    <property type="entry name" value="Ankyrin_rpt"/>
</dbReference>
<keyword evidence="7" id="KW-0638">Presynaptic neurotoxin</keyword>
<comment type="subcellular location">
    <subcellularLocation>
        <location evidence="1">Target cell membrane</location>
    </subcellularLocation>
</comment>
<feature type="repeat" description="ANK" evidence="11">
    <location>
        <begin position="126"/>
        <end position="158"/>
    </location>
</feature>
<evidence type="ECO:0000256" key="10">
    <source>
        <dbReference type="ARBA" id="ARBA00038500"/>
    </source>
</evidence>
<dbReference type="Gene3D" id="1.25.40.20">
    <property type="entry name" value="Ankyrin repeat-containing domain"/>
    <property type="match status" value="3"/>
</dbReference>
<dbReference type="OrthoDB" id="4429489at2759"/>
<dbReference type="PANTHER" id="PTHR24193">
    <property type="entry name" value="ANKYRIN REPEAT PROTEIN"/>
    <property type="match status" value="1"/>
</dbReference>
<dbReference type="GO" id="GO:0045944">
    <property type="term" value="P:positive regulation of transcription by RNA polymerase II"/>
    <property type="evidence" value="ECO:0007669"/>
    <property type="project" value="TreeGrafter"/>
</dbReference>
<comment type="similarity">
    <text evidence="10">Belongs to the fem-1 family.</text>
</comment>
<keyword evidence="4" id="KW-1052">Target cell membrane</keyword>
<comment type="pathway">
    <text evidence="2">Protein modification; protein ubiquitination.</text>
</comment>
<keyword evidence="3" id="KW-0268">Exocytosis</keyword>
<keyword evidence="9" id="KW-0472">Membrane</keyword>
<sequence>MENELINTLHRKVYEAARDGTIITLNSLLLKVQTLVNLKEFLDTPLEEKDVKCTPLVIAAFHGHENIVNLLLKKYAVNVESEGVVHFDGYLISGATALWCAAGFGHLNVVKTLIQGGANVNHPTHTNSTPLRAACFDGRLDIVEYLVENGADINISNKFNNSCLMIAAYKGHLNVVEYLLNLGSDPNVRAKCGGTALHFAAENGHLDVIKTLLRHGAQLTMNAIGMTPLTSAAEQTKAHVVEYLISTDYITPIDKIEALELLGASYANDKDNYSIERVYDYLHWAMRERYKDPMNPVLKKVLPPIAAYEYRIECQTLEELERIQHWPNALHMEGLIIRERILSRGNPDVAHPIIFRGAVYADNARFDRCLELWLHALKLRKMIGISIRKDLLRFAQVFSQMFHVGVEVPFQILFDVLEIAVQELRNNNQSLFNTTEESLKEGLQEEVDDNIHTILYLLVIATKTLKSRSKTEEERFYRIVYQLLRISVRTSNGSTILHLCVNAETPVDDFHTKNVCKFPCSATTSLLVKCGADVNAKDNNGNSALHVIVGYQKPISDFLTLHDIIDCLYKGGAHMDNTNKKGQTPIESTSTGVAEIILKSKTDFEMSLKCLAAKAVNYHKIDYIRVVPSSLISFIEDHWVRRKE</sequence>
<evidence type="ECO:0000256" key="6">
    <source>
        <dbReference type="ARBA" id="ARBA00022786"/>
    </source>
</evidence>
<dbReference type="GO" id="GO:0003006">
    <property type="term" value="P:developmental process involved in reproduction"/>
    <property type="evidence" value="ECO:0007669"/>
    <property type="project" value="UniProtKB-ARBA"/>
</dbReference>
<feature type="repeat" description="ANK" evidence="11">
    <location>
        <begin position="159"/>
        <end position="191"/>
    </location>
</feature>
<keyword evidence="7" id="KW-0800">Toxin</keyword>
<protein>
    <submittedName>
        <fullName evidence="12">Protein fem-1-like protein</fullName>
    </submittedName>
</protein>
<evidence type="ECO:0000256" key="8">
    <source>
        <dbReference type="ARBA" id="ARBA00023043"/>
    </source>
</evidence>
<evidence type="ECO:0000256" key="5">
    <source>
        <dbReference type="ARBA" id="ARBA00022737"/>
    </source>
</evidence>
<evidence type="ECO:0000256" key="7">
    <source>
        <dbReference type="ARBA" id="ARBA00023028"/>
    </source>
</evidence>
<dbReference type="InterPro" id="IPR050663">
    <property type="entry name" value="Ankyrin-SOCS_Box"/>
</dbReference>
<gene>
    <name evidence="12" type="ORF">B4U80_10429</name>
</gene>
<proteinExistence type="inferred from homology"/>
<dbReference type="Pfam" id="PF12796">
    <property type="entry name" value="Ank_2"/>
    <property type="match status" value="2"/>
</dbReference>
<evidence type="ECO:0000313" key="12">
    <source>
        <dbReference type="EMBL" id="RWS29575.1"/>
    </source>
</evidence>
<accession>A0A443SQ30</accession>
<dbReference type="PROSITE" id="PS50088">
    <property type="entry name" value="ANK_REPEAT"/>
    <property type="match status" value="4"/>
</dbReference>
<keyword evidence="13" id="KW-1185">Reference proteome</keyword>
<dbReference type="SMART" id="SM00248">
    <property type="entry name" value="ANK"/>
    <property type="match status" value="8"/>
</dbReference>
<keyword evidence="6" id="KW-0833">Ubl conjugation pathway</keyword>
<dbReference type="GO" id="GO:0000976">
    <property type="term" value="F:transcription cis-regulatory region binding"/>
    <property type="evidence" value="ECO:0007669"/>
    <property type="project" value="TreeGrafter"/>
</dbReference>
<keyword evidence="5" id="KW-0677">Repeat</keyword>
<evidence type="ECO:0000256" key="9">
    <source>
        <dbReference type="ARBA" id="ARBA00023298"/>
    </source>
</evidence>
<dbReference type="AlphaFoldDB" id="A0A443SQ30"/>
<dbReference type="GO" id="GO:0005634">
    <property type="term" value="C:nucleus"/>
    <property type="evidence" value="ECO:0007669"/>
    <property type="project" value="TreeGrafter"/>
</dbReference>
<comment type="caution">
    <text evidence="12">The sequence shown here is derived from an EMBL/GenBank/DDBJ whole genome shotgun (WGS) entry which is preliminary data.</text>
</comment>
<dbReference type="GO" id="GO:0044231">
    <property type="term" value="C:host cell presynaptic membrane"/>
    <property type="evidence" value="ECO:0007669"/>
    <property type="project" value="UniProtKB-KW"/>
</dbReference>
<evidence type="ECO:0000256" key="1">
    <source>
        <dbReference type="ARBA" id="ARBA00004175"/>
    </source>
</evidence>
<dbReference type="SUPFAM" id="SSF48403">
    <property type="entry name" value="Ankyrin repeat"/>
    <property type="match status" value="1"/>
</dbReference>
<evidence type="ECO:0000256" key="4">
    <source>
        <dbReference type="ARBA" id="ARBA00022537"/>
    </source>
</evidence>
<name>A0A443SQ30_9ACAR</name>
<dbReference type="PROSITE" id="PS50297">
    <property type="entry name" value="ANK_REP_REGION"/>
    <property type="match status" value="4"/>
</dbReference>
<feature type="repeat" description="ANK" evidence="11">
    <location>
        <begin position="192"/>
        <end position="224"/>
    </location>
</feature>
<keyword evidence="9" id="KW-1053">Target membrane</keyword>
<organism evidence="12 13">
    <name type="scientific">Leptotrombidium deliense</name>
    <dbReference type="NCBI Taxonomy" id="299467"/>
    <lineage>
        <taxon>Eukaryota</taxon>
        <taxon>Metazoa</taxon>
        <taxon>Ecdysozoa</taxon>
        <taxon>Arthropoda</taxon>
        <taxon>Chelicerata</taxon>
        <taxon>Arachnida</taxon>
        <taxon>Acari</taxon>
        <taxon>Acariformes</taxon>
        <taxon>Trombidiformes</taxon>
        <taxon>Prostigmata</taxon>
        <taxon>Anystina</taxon>
        <taxon>Parasitengona</taxon>
        <taxon>Trombiculoidea</taxon>
        <taxon>Trombiculidae</taxon>
        <taxon>Leptotrombidium</taxon>
    </lineage>
</organism>
<dbReference type="Pfam" id="PF00023">
    <property type="entry name" value="Ank"/>
    <property type="match status" value="1"/>
</dbReference>
<dbReference type="EMBL" id="NCKV01000853">
    <property type="protein sequence ID" value="RWS29575.1"/>
    <property type="molecule type" value="Genomic_DNA"/>
</dbReference>